<keyword evidence="2" id="KW-0808">Transferase</keyword>
<organism evidence="2">
    <name type="scientific">uncultured marine virus</name>
    <dbReference type="NCBI Taxonomy" id="186617"/>
    <lineage>
        <taxon>Viruses</taxon>
        <taxon>environmental samples</taxon>
    </lineage>
</organism>
<dbReference type="GO" id="GO:0008168">
    <property type="term" value="F:methyltransferase activity"/>
    <property type="evidence" value="ECO:0007669"/>
    <property type="project" value="UniProtKB-KW"/>
</dbReference>
<evidence type="ECO:0000256" key="1">
    <source>
        <dbReference type="SAM" id="MobiDB-lite"/>
    </source>
</evidence>
<evidence type="ECO:0000313" key="2">
    <source>
        <dbReference type="EMBL" id="AKH46654.1"/>
    </source>
</evidence>
<keyword evidence="2" id="KW-0489">Methyltransferase</keyword>
<accession>A0A0F7L275</accession>
<dbReference type="EMBL" id="KR029585">
    <property type="protein sequence ID" value="AKH46654.1"/>
    <property type="molecule type" value="Genomic_DNA"/>
</dbReference>
<reference evidence="2" key="1">
    <citation type="journal article" date="2015" name="Front. Microbiol.">
        <title>Combining genomic sequencing methods to explore viral diversity and reveal potential virus-host interactions.</title>
        <authorList>
            <person name="Chow C.E."/>
            <person name="Winget D.M."/>
            <person name="White R.A.III."/>
            <person name="Hallam S.J."/>
            <person name="Suttle C.A."/>
        </authorList>
    </citation>
    <scope>NUCLEOTIDE SEQUENCE</scope>
    <source>
        <strain evidence="2">Anoxic2_1</strain>
    </source>
</reference>
<reference evidence="2" key="2">
    <citation type="submission" date="2015-03" db="EMBL/GenBank/DDBJ databases">
        <authorList>
            <person name="Chow C.-E.T."/>
            <person name="Winget D.M."/>
            <person name="White R.A.III."/>
            <person name="Hallam S.J."/>
            <person name="Suttle C.A."/>
        </authorList>
    </citation>
    <scope>NUCLEOTIDE SEQUENCE</scope>
    <source>
        <strain evidence="2">Anoxic2_1</strain>
    </source>
</reference>
<sequence length="108" mass="11657">MLIHHRPTVEQRRVVDDPLARHLCVDGVELHPAEAPAQTDGDEPGSPGAGERVQHDGTPWSAREDARLDELRWKRGEVRALVRAGGDGPDAALVAAFGVAWRASRIGA</sequence>
<feature type="region of interest" description="Disordered" evidence="1">
    <location>
        <begin position="30"/>
        <end position="63"/>
    </location>
</feature>
<proteinExistence type="predicted"/>
<dbReference type="GO" id="GO:0032259">
    <property type="term" value="P:methylation"/>
    <property type="evidence" value="ECO:0007669"/>
    <property type="project" value="UniProtKB-KW"/>
</dbReference>
<name>A0A0F7L275_9VIRU</name>
<protein>
    <submittedName>
        <fullName evidence="2">DNA methyltransferase</fullName>
    </submittedName>
</protein>